<reference evidence="2" key="1">
    <citation type="submission" date="2020-10" db="EMBL/GenBank/DDBJ databases">
        <title>Unveiling of a novel bifunctional photoreceptor, Dualchrome1, isolated from a cosmopolitan green alga.</title>
        <authorList>
            <person name="Suzuki S."/>
            <person name="Kawachi M."/>
        </authorList>
    </citation>
    <scope>NUCLEOTIDE SEQUENCE</scope>
    <source>
        <strain evidence="2">NIES 2893</strain>
    </source>
</reference>
<gene>
    <name evidence="2" type="ORF">PPROV_000627800</name>
</gene>
<dbReference type="Proteomes" id="UP000660262">
    <property type="component" value="Unassembled WGS sequence"/>
</dbReference>
<feature type="region of interest" description="Disordered" evidence="1">
    <location>
        <begin position="1"/>
        <end position="37"/>
    </location>
</feature>
<dbReference type="SUPFAM" id="SSF110849">
    <property type="entry name" value="ParB/Sulfiredoxin"/>
    <property type="match status" value="1"/>
</dbReference>
<dbReference type="OrthoDB" id="415493at2759"/>
<dbReference type="Pfam" id="PF08857">
    <property type="entry name" value="ParBc_2"/>
    <property type="match status" value="1"/>
</dbReference>
<sequence length="493" mass="55622">MAGLLVSSTRFPGGGGARAPGGGCHARGAPRAGGRSVGAYRHTTVQRGVQGTPPMAAFSANGGRMVSEVPPPALPAPGRTCPSAARTHAPTMLMPMPNALSVSSSTRQRRLVRTQATTTPNQTSRSSNQTYSSALFSDDYDENGNGNGTTKGVDRASDTETSEDFEVLRLPWHEAKARLRPSQSALGYDWAFYKLLNFPTREAAQAYMDRKPVPCVQRGKKWYTVDHHHTLAALELSGYDDVEVTLERVHKVDKEAYSKSAFWGYMEGRGWAFNRDDEYLRDSPSNLPKDYRLTSFRNDIYRSIGGFLRAHDVLKRGKTLADRLFFEFRWGYFFWLHRDNEYDLWPSSKSHAKFVELMKRIEKIELPAEAAADFGEGDQVGWWSKENVWESEFEEEVVMAAQAHGISCDSFEECEVKLEQLENKRFKRLTWHSTKVAQPLYQEMSEVLRPLCEAYAKREEDELDVPGLRDVFGTSKRLPGKVIGKPVWEKDEK</sequence>
<dbReference type="AlphaFoldDB" id="A0A830HJI2"/>
<feature type="compositionally biased region" description="Low complexity" evidence="1">
    <location>
        <begin position="26"/>
        <end position="37"/>
    </location>
</feature>
<dbReference type="EMBL" id="BNJQ01000017">
    <property type="protein sequence ID" value="GHP07536.1"/>
    <property type="molecule type" value="Genomic_DNA"/>
</dbReference>
<evidence type="ECO:0008006" key="4">
    <source>
        <dbReference type="Google" id="ProtNLM"/>
    </source>
</evidence>
<protein>
    <recommendedName>
        <fullName evidence="4">ParB/Sulfiredoxin domain-containing protein</fullName>
    </recommendedName>
</protein>
<accession>A0A830HJI2</accession>
<name>A0A830HJI2_9CHLO</name>
<evidence type="ECO:0000256" key="1">
    <source>
        <dbReference type="SAM" id="MobiDB-lite"/>
    </source>
</evidence>
<feature type="compositionally biased region" description="Gly residues" evidence="1">
    <location>
        <begin position="12"/>
        <end position="25"/>
    </location>
</feature>
<organism evidence="2 3">
    <name type="scientific">Pycnococcus provasolii</name>
    <dbReference type="NCBI Taxonomy" id="41880"/>
    <lineage>
        <taxon>Eukaryota</taxon>
        <taxon>Viridiplantae</taxon>
        <taxon>Chlorophyta</taxon>
        <taxon>Pseudoscourfieldiophyceae</taxon>
        <taxon>Pseudoscourfieldiales</taxon>
        <taxon>Pycnococcaceae</taxon>
        <taxon>Pycnococcus</taxon>
    </lineage>
</organism>
<feature type="compositionally biased region" description="Polar residues" evidence="1">
    <location>
        <begin position="114"/>
        <end position="135"/>
    </location>
</feature>
<evidence type="ECO:0000313" key="2">
    <source>
        <dbReference type="EMBL" id="GHP07536.1"/>
    </source>
</evidence>
<dbReference type="InterPro" id="IPR014956">
    <property type="entry name" value="ParBc_2"/>
</dbReference>
<keyword evidence="3" id="KW-1185">Reference proteome</keyword>
<dbReference type="InterPro" id="IPR036086">
    <property type="entry name" value="ParB/Sulfiredoxin_sf"/>
</dbReference>
<dbReference type="Gene3D" id="3.90.1530.10">
    <property type="entry name" value="Conserved hypothetical protein from pyrococcus furiosus pfu- 392566-001, ParB domain"/>
    <property type="match status" value="1"/>
</dbReference>
<feature type="region of interest" description="Disordered" evidence="1">
    <location>
        <begin position="101"/>
        <end position="160"/>
    </location>
</feature>
<feature type="compositionally biased region" description="Polar residues" evidence="1">
    <location>
        <begin position="1"/>
        <end position="10"/>
    </location>
</feature>
<evidence type="ECO:0000313" key="3">
    <source>
        <dbReference type="Proteomes" id="UP000660262"/>
    </source>
</evidence>
<comment type="caution">
    <text evidence="2">The sequence shown here is derived from an EMBL/GenBank/DDBJ whole genome shotgun (WGS) entry which is preliminary data.</text>
</comment>
<dbReference type="CDD" id="cd16390">
    <property type="entry name" value="ParB_N_Srx_like"/>
    <property type="match status" value="1"/>
</dbReference>
<proteinExistence type="predicted"/>